<keyword evidence="3" id="KW-1185">Reference proteome</keyword>
<evidence type="ECO:0000313" key="3">
    <source>
        <dbReference type="Proteomes" id="UP000230002"/>
    </source>
</evidence>
<proteinExistence type="predicted"/>
<dbReference type="OrthoDB" id="10673732at2759"/>
<accession>A0A2G8S4S1</accession>
<evidence type="ECO:0000313" key="2">
    <source>
        <dbReference type="EMBL" id="PIL28568.1"/>
    </source>
</evidence>
<feature type="chain" id="PRO_5013795681" evidence="1">
    <location>
        <begin position="20"/>
        <end position="107"/>
    </location>
</feature>
<comment type="caution">
    <text evidence="2">The sequence shown here is derived from an EMBL/GenBank/DDBJ whole genome shotgun (WGS) entry which is preliminary data.</text>
</comment>
<protein>
    <submittedName>
        <fullName evidence="2">Uncharacterized protein</fullName>
    </submittedName>
</protein>
<evidence type="ECO:0000256" key="1">
    <source>
        <dbReference type="SAM" id="SignalP"/>
    </source>
</evidence>
<feature type="signal peptide" evidence="1">
    <location>
        <begin position="1"/>
        <end position="19"/>
    </location>
</feature>
<organism evidence="2 3">
    <name type="scientific">Ganoderma sinense ZZ0214-1</name>
    <dbReference type="NCBI Taxonomy" id="1077348"/>
    <lineage>
        <taxon>Eukaryota</taxon>
        <taxon>Fungi</taxon>
        <taxon>Dikarya</taxon>
        <taxon>Basidiomycota</taxon>
        <taxon>Agaricomycotina</taxon>
        <taxon>Agaricomycetes</taxon>
        <taxon>Polyporales</taxon>
        <taxon>Polyporaceae</taxon>
        <taxon>Ganoderma</taxon>
    </lineage>
</organism>
<reference evidence="2 3" key="1">
    <citation type="journal article" date="2015" name="Sci. Rep.">
        <title>Chromosome-level genome map provides insights into diverse defense mechanisms in the medicinal fungus Ganoderma sinense.</title>
        <authorList>
            <person name="Zhu Y."/>
            <person name="Xu J."/>
            <person name="Sun C."/>
            <person name="Zhou S."/>
            <person name="Xu H."/>
            <person name="Nelson D.R."/>
            <person name="Qian J."/>
            <person name="Song J."/>
            <person name="Luo H."/>
            <person name="Xiang L."/>
            <person name="Li Y."/>
            <person name="Xu Z."/>
            <person name="Ji A."/>
            <person name="Wang L."/>
            <person name="Lu S."/>
            <person name="Hayward A."/>
            <person name="Sun W."/>
            <person name="Li X."/>
            <person name="Schwartz D.C."/>
            <person name="Wang Y."/>
            <person name="Chen S."/>
        </authorList>
    </citation>
    <scope>NUCLEOTIDE SEQUENCE [LARGE SCALE GENOMIC DNA]</scope>
    <source>
        <strain evidence="2 3">ZZ0214-1</strain>
    </source>
</reference>
<keyword evidence="1" id="KW-0732">Signal</keyword>
<gene>
    <name evidence="2" type="ORF">GSI_08609</name>
</gene>
<dbReference type="EMBL" id="AYKW01000023">
    <property type="protein sequence ID" value="PIL28568.1"/>
    <property type="molecule type" value="Genomic_DNA"/>
</dbReference>
<name>A0A2G8S4S1_9APHY</name>
<sequence length="107" mass="11285">MKVGTLASLLSLVAIVASAAVPQTPLALGNISNDTRPSAPLRDTPPFGFVLPHRHEITQCARAELRWENGTALALVAIIPLAAGTDEAPPVCQLHIGWYVPSRPSLS</sequence>
<dbReference type="AlphaFoldDB" id="A0A2G8S4S1"/>
<dbReference type="Proteomes" id="UP000230002">
    <property type="component" value="Unassembled WGS sequence"/>
</dbReference>